<feature type="transmembrane region" description="Helical" evidence="11">
    <location>
        <begin position="43"/>
        <end position="67"/>
    </location>
</feature>
<evidence type="ECO:0000256" key="4">
    <source>
        <dbReference type="ARBA" id="ARBA00022507"/>
    </source>
</evidence>
<evidence type="ECO:0000256" key="8">
    <source>
        <dbReference type="ARBA" id="ARBA00023136"/>
    </source>
</evidence>
<name>A0A8C5MEQ1_9ANUR</name>
<dbReference type="OrthoDB" id="9606139at2759"/>
<keyword evidence="9 11" id="KW-0675">Receptor</keyword>
<dbReference type="InterPro" id="IPR004072">
    <property type="entry name" value="Vmron_rcpt_1"/>
</dbReference>
<keyword evidence="7 11" id="KW-0297">G-protein coupled receptor</keyword>
<evidence type="ECO:0000313" key="14">
    <source>
        <dbReference type="Proteomes" id="UP000694569"/>
    </source>
</evidence>
<evidence type="ECO:0000259" key="12">
    <source>
        <dbReference type="PROSITE" id="PS50262"/>
    </source>
</evidence>
<organism evidence="13 14">
    <name type="scientific">Leptobrachium leishanense</name>
    <name type="common">Leishan spiny toad</name>
    <dbReference type="NCBI Taxonomy" id="445787"/>
    <lineage>
        <taxon>Eukaryota</taxon>
        <taxon>Metazoa</taxon>
        <taxon>Chordata</taxon>
        <taxon>Craniata</taxon>
        <taxon>Vertebrata</taxon>
        <taxon>Euteleostomi</taxon>
        <taxon>Amphibia</taxon>
        <taxon>Batrachia</taxon>
        <taxon>Anura</taxon>
        <taxon>Pelobatoidea</taxon>
        <taxon>Megophryidae</taxon>
        <taxon>Leptobrachium</taxon>
    </lineage>
</organism>
<dbReference type="GO" id="GO:0019236">
    <property type="term" value="P:response to pheromone"/>
    <property type="evidence" value="ECO:0007669"/>
    <property type="project" value="UniProtKB-KW"/>
</dbReference>
<feature type="transmembrane region" description="Helical" evidence="11">
    <location>
        <begin position="190"/>
        <end position="208"/>
    </location>
</feature>
<evidence type="ECO:0000256" key="3">
    <source>
        <dbReference type="ARBA" id="ARBA00022475"/>
    </source>
</evidence>
<dbReference type="PROSITE" id="PS50262">
    <property type="entry name" value="G_PROTEIN_RECEP_F1_2"/>
    <property type="match status" value="1"/>
</dbReference>
<sequence>MEAKLLIKGIGFIILMVVGIPGNTFILFRFVHLRLKEKKLKPTHIILMSLAFVNLILILSQVLLQVLEALGMEDLLSDAGCKVVHYTYRVSRAMAICITGLLSCHQSILIAPPQKHLIFLKQKVSNNVTWIIFVLFCLNVALYPSRIIYGRARRNVTVSLFTLHLVYCDCDFGNYASYILNGAFPVVRDVVVVGLMVLASLYIVYILLQHQKKLMGMRSSDKDNVKSVEYKASRAVTLLVALYVALFGMDTSIWIYTLSLHNVSADVNDARIFLGPAFPQRNP</sequence>
<keyword evidence="3 11" id="KW-1003">Cell membrane</keyword>
<evidence type="ECO:0000256" key="7">
    <source>
        <dbReference type="ARBA" id="ARBA00023040"/>
    </source>
</evidence>
<feature type="transmembrane region" description="Helical" evidence="11">
    <location>
        <begin position="6"/>
        <end position="31"/>
    </location>
</feature>
<evidence type="ECO:0000256" key="1">
    <source>
        <dbReference type="ARBA" id="ARBA00004651"/>
    </source>
</evidence>
<reference evidence="13" key="2">
    <citation type="submission" date="2025-09" db="UniProtKB">
        <authorList>
            <consortium name="Ensembl"/>
        </authorList>
    </citation>
    <scope>IDENTIFICATION</scope>
</reference>
<dbReference type="Gene3D" id="1.20.1070.10">
    <property type="entry name" value="Rhodopsin 7-helix transmembrane proteins"/>
    <property type="match status" value="1"/>
</dbReference>
<evidence type="ECO:0000256" key="2">
    <source>
        <dbReference type="ARBA" id="ARBA00010663"/>
    </source>
</evidence>
<reference evidence="13" key="1">
    <citation type="submission" date="2025-08" db="UniProtKB">
        <authorList>
            <consortium name="Ensembl"/>
        </authorList>
    </citation>
    <scope>IDENTIFICATION</scope>
</reference>
<feature type="transmembrane region" description="Helical" evidence="11">
    <location>
        <begin position="236"/>
        <end position="256"/>
    </location>
</feature>
<keyword evidence="5 11" id="KW-0812">Transmembrane</keyword>
<feature type="domain" description="G-protein coupled receptors family 1 profile" evidence="12">
    <location>
        <begin position="22"/>
        <end position="244"/>
    </location>
</feature>
<evidence type="ECO:0000313" key="13">
    <source>
        <dbReference type="Ensembl" id="ENSLLEP00000013564.1"/>
    </source>
</evidence>
<protein>
    <recommendedName>
        <fullName evidence="11">Vomeronasal type-1 receptor</fullName>
    </recommendedName>
</protein>
<dbReference type="PANTHER" id="PTHR24062">
    <property type="entry name" value="VOMERONASAL TYPE-1 RECEPTOR"/>
    <property type="match status" value="1"/>
</dbReference>
<dbReference type="AlphaFoldDB" id="A0A8C5MEQ1"/>
<evidence type="ECO:0000256" key="11">
    <source>
        <dbReference type="RuleBase" id="RU364061"/>
    </source>
</evidence>
<keyword evidence="10 11" id="KW-0807">Transducer</keyword>
<feature type="transmembrane region" description="Helical" evidence="11">
    <location>
        <begin position="124"/>
        <end position="143"/>
    </location>
</feature>
<evidence type="ECO:0000256" key="5">
    <source>
        <dbReference type="ARBA" id="ARBA00022692"/>
    </source>
</evidence>
<evidence type="ECO:0000256" key="6">
    <source>
        <dbReference type="ARBA" id="ARBA00022989"/>
    </source>
</evidence>
<keyword evidence="14" id="KW-1185">Reference proteome</keyword>
<dbReference type="Ensembl" id="ENSLLET00000014087.1">
    <property type="protein sequence ID" value="ENSLLEP00000013564.1"/>
    <property type="gene ID" value="ENSLLEG00000008563.1"/>
</dbReference>
<comment type="subcellular location">
    <subcellularLocation>
        <location evidence="1 11">Cell membrane</location>
        <topology evidence="1 11">Multi-pass membrane protein</topology>
    </subcellularLocation>
</comment>
<dbReference type="SUPFAM" id="SSF81321">
    <property type="entry name" value="Family A G protein-coupled receptor-like"/>
    <property type="match status" value="1"/>
</dbReference>
<dbReference type="Proteomes" id="UP000694569">
    <property type="component" value="Unplaced"/>
</dbReference>
<accession>A0A8C5MEQ1</accession>
<comment type="similarity">
    <text evidence="2 11">Belongs to the G-protein coupled receptor 1 family.</text>
</comment>
<dbReference type="GO" id="GO:0005886">
    <property type="term" value="C:plasma membrane"/>
    <property type="evidence" value="ECO:0007669"/>
    <property type="project" value="UniProtKB-SubCell"/>
</dbReference>
<keyword evidence="4 11" id="KW-0589">Pheromone response</keyword>
<evidence type="ECO:0000256" key="10">
    <source>
        <dbReference type="ARBA" id="ARBA00023224"/>
    </source>
</evidence>
<keyword evidence="6 11" id="KW-1133">Transmembrane helix</keyword>
<dbReference type="InterPro" id="IPR017452">
    <property type="entry name" value="GPCR_Rhodpsn_7TM"/>
</dbReference>
<dbReference type="GeneTree" id="ENSGT01030000234553"/>
<dbReference type="GO" id="GO:0016503">
    <property type="term" value="F:pheromone receptor activity"/>
    <property type="evidence" value="ECO:0007669"/>
    <property type="project" value="InterPro"/>
</dbReference>
<evidence type="ECO:0000256" key="9">
    <source>
        <dbReference type="ARBA" id="ARBA00023170"/>
    </source>
</evidence>
<proteinExistence type="inferred from homology"/>
<keyword evidence="8 11" id="KW-0472">Membrane</keyword>
<dbReference type="Pfam" id="PF03402">
    <property type="entry name" value="V1R"/>
    <property type="match status" value="1"/>
</dbReference>